<dbReference type="PANTHER" id="PTHR11012:SF30">
    <property type="entry name" value="PROTEIN KINASE-LIKE DOMAIN-CONTAINING"/>
    <property type="match status" value="1"/>
</dbReference>
<keyword evidence="3" id="KW-1185">Reference proteome</keyword>
<proteinExistence type="predicted"/>
<organism evidence="2 3">
    <name type="scientific">Triparma columacea</name>
    <dbReference type="NCBI Taxonomy" id="722753"/>
    <lineage>
        <taxon>Eukaryota</taxon>
        <taxon>Sar</taxon>
        <taxon>Stramenopiles</taxon>
        <taxon>Ochrophyta</taxon>
        <taxon>Bolidophyceae</taxon>
        <taxon>Parmales</taxon>
        <taxon>Triparmaceae</taxon>
        <taxon>Triparma</taxon>
    </lineage>
</organism>
<dbReference type="InterPro" id="IPR011009">
    <property type="entry name" value="Kinase-like_dom_sf"/>
</dbReference>
<feature type="region of interest" description="Disordered" evidence="1">
    <location>
        <begin position="402"/>
        <end position="430"/>
    </location>
</feature>
<dbReference type="InterPro" id="IPR004119">
    <property type="entry name" value="EcKL"/>
</dbReference>
<dbReference type="AlphaFoldDB" id="A0A9W7GK66"/>
<comment type="caution">
    <text evidence="2">The sequence shown here is derived from an EMBL/GenBank/DDBJ whole genome shotgun (WGS) entry which is preliminary data.</text>
</comment>
<evidence type="ECO:0000256" key="1">
    <source>
        <dbReference type="SAM" id="MobiDB-lite"/>
    </source>
</evidence>
<dbReference type="EMBL" id="BRYA01000261">
    <property type="protein sequence ID" value="GMI45713.1"/>
    <property type="molecule type" value="Genomic_DNA"/>
</dbReference>
<name>A0A9W7GK66_9STRA</name>
<evidence type="ECO:0008006" key="4">
    <source>
        <dbReference type="Google" id="ProtNLM"/>
    </source>
</evidence>
<dbReference type="PANTHER" id="PTHR11012">
    <property type="entry name" value="PROTEIN KINASE-LIKE DOMAIN-CONTAINING"/>
    <property type="match status" value="1"/>
</dbReference>
<evidence type="ECO:0000313" key="2">
    <source>
        <dbReference type="EMBL" id="GMI45713.1"/>
    </source>
</evidence>
<accession>A0A9W7GK66</accession>
<reference evidence="3" key="1">
    <citation type="journal article" date="2023" name="Commun. Biol.">
        <title>Genome analysis of Parmales, the sister group of diatoms, reveals the evolutionary specialization of diatoms from phago-mixotrophs to photoautotrophs.</title>
        <authorList>
            <person name="Ban H."/>
            <person name="Sato S."/>
            <person name="Yoshikawa S."/>
            <person name="Yamada K."/>
            <person name="Nakamura Y."/>
            <person name="Ichinomiya M."/>
            <person name="Sato N."/>
            <person name="Blanc-Mathieu R."/>
            <person name="Endo H."/>
            <person name="Kuwata A."/>
            <person name="Ogata H."/>
        </authorList>
    </citation>
    <scope>NUCLEOTIDE SEQUENCE [LARGE SCALE GENOMIC DNA]</scope>
</reference>
<dbReference type="OrthoDB" id="190089at2759"/>
<evidence type="ECO:0000313" key="3">
    <source>
        <dbReference type="Proteomes" id="UP001165065"/>
    </source>
</evidence>
<dbReference type="Gene3D" id="3.90.1200.10">
    <property type="match status" value="1"/>
</dbReference>
<gene>
    <name evidence="2" type="ORF">TrCOL_g12976</name>
</gene>
<protein>
    <recommendedName>
        <fullName evidence="4">CHK kinase-like domain-containing protein</fullName>
    </recommendedName>
</protein>
<dbReference type="SUPFAM" id="SSF56112">
    <property type="entry name" value="Protein kinase-like (PK-like)"/>
    <property type="match status" value="1"/>
</dbReference>
<dbReference type="Proteomes" id="UP001165065">
    <property type="component" value="Unassembled WGS sequence"/>
</dbReference>
<dbReference type="Pfam" id="PF02958">
    <property type="entry name" value="EcKL"/>
    <property type="match status" value="1"/>
</dbReference>
<sequence>MSYLGLIPPVLDVIQKFYCSCMSSNRGDLTGEDVPRNYPELEKKLKDLKWINAVIKQMEVLSEGNEVVEAILTPFGPSAGFYSELGKITVKFKDPNDPLSPPSDCIVKFLPQGFEKRLILDLVNLPRSEVLSYFYILRHETKYSRPPSAIPTPKMLYADYCSRTNNALMIMERITDVLGDQGKEGDIDQARAQMICMAKFHASHWGATHPKKDVLMNTESPVTPILGLKMKMNTKALFKMLKESNNYEPSPETVKALRNTVPNGLPKIFKWCTTSPFMTICHGDARIDNVYFRPNECPGYEGEKYEGGMYDWAQCVIAPCFYDLSWGLSHSYSSEFYKEHGENLVDLYWATLMKELPEEESKKLSYEERLVMDGLENALTTIAKLDAVHAIEDLIAGKYDKHESDSVKQRRRSSNFGATKAAQVVPINEK</sequence>